<gene>
    <name evidence="4" type="ORF">ORAREDHAP_LOCUS29049</name>
</gene>
<protein>
    <submittedName>
        <fullName evidence="4">Uncharacterized protein</fullName>
    </submittedName>
</protein>
<dbReference type="PANTHER" id="PTHR31673">
    <property type="entry name" value="PROTEIN COBRA"/>
    <property type="match status" value="1"/>
</dbReference>
<evidence type="ECO:0000313" key="4">
    <source>
        <dbReference type="EMBL" id="CAB4308864.1"/>
    </source>
</evidence>
<dbReference type="AlphaFoldDB" id="A0A6J5XCM6"/>
<dbReference type="InterPro" id="IPR006918">
    <property type="entry name" value="COBRA_pln"/>
</dbReference>
<accession>A0A6J5XCM6</accession>
<sequence length="77" mass="9016">MNYYEWNLVIQHPNFDDLAWGLNFNKSLNPFGTINDTTMLWGIDFFNDIIMQSGPNKCVQKELLFHKDPTTFTLEDG</sequence>
<evidence type="ECO:0000256" key="1">
    <source>
        <dbReference type="ARBA" id="ARBA00005507"/>
    </source>
</evidence>
<evidence type="ECO:0000256" key="2">
    <source>
        <dbReference type="ARBA" id="ARBA00022729"/>
    </source>
</evidence>
<dbReference type="GO" id="GO:0005886">
    <property type="term" value="C:plasma membrane"/>
    <property type="evidence" value="ECO:0007669"/>
    <property type="project" value="TreeGrafter"/>
</dbReference>
<keyword evidence="5" id="KW-1185">Reference proteome</keyword>
<keyword evidence="3" id="KW-0325">Glycoprotein</keyword>
<dbReference type="EMBL" id="CAEKKB010000004">
    <property type="protein sequence ID" value="CAB4308864.1"/>
    <property type="molecule type" value="Genomic_DNA"/>
</dbReference>
<comment type="similarity">
    <text evidence="1">Belongs to the COBRA family.</text>
</comment>
<name>A0A6J5XCM6_PRUAR</name>
<dbReference type="OrthoDB" id="2012261at2759"/>
<dbReference type="GO" id="GO:0010215">
    <property type="term" value="P:cellulose microfibril organization"/>
    <property type="evidence" value="ECO:0007669"/>
    <property type="project" value="InterPro"/>
</dbReference>
<dbReference type="Proteomes" id="UP000507245">
    <property type="component" value="Unassembled WGS sequence"/>
</dbReference>
<proteinExistence type="inferred from homology"/>
<keyword evidence="2" id="KW-0732">Signal</keyword>
<evidence type="ECO:0000313" key="5">
    <source>
        <dbReference type="Proteomes" id="UP000507245"/>
    </source>
</evidence>
<dbReference type="GO" id="GO:0052324">
    <property type="term" value="P:plant-type cell wall cellulose biosynthetic process"/>
    <property type="evidence" value="ECO:0007669"/>
    <property type="project" value="TreeGrafter"/>
</dbReference>
<evidence type="ECO:0000256" key="3">
    <source>
        <dbReference type="ARBA" id="ARBA00023180"/>
    </source>
</evidence>
<dbReference type="PANTHER" id="PTHR31673:SF3">
    <property type="entry name" value="COBRA-LIKE PROTEIN 4"/>
    <property type="match status" value="1"/>
</dbReference>
<organism evidence="4 5">
    <name type="scientific">Prunus armeniaca</name>
    <name type="common">Apricot</name>
    <name type="synonym">Armeniaca vulgaris</name>
    <dbReference type="NCBI Taxonomy" id="36596"/>
    <lineage>
        <taxon>Eukaryota</taxon>
        <taxon>Viridiplantae</taxon>
        <taxon>Streptophyta</taxon>
        <taxon>Embryophyta</taxon>
        <taxon>Tracheophyta</taxon>
        <taxon>Spermatophyta</taxon>
        <taxon>Magnoliopsida</taxon>
        <taxon>eudicotyledons</taxon>
        <taxon>Gunneridae</taxon>
        <taxon>Pentapetalae</taxon>
        <taxon>rosids</taxon>
        <taxon>fabids</taxon>
        <taxon>Rosales</taxon>
        <taxon>Rosaceae</taxon>
        <taxon>Amygdaloideae</taxon>
        <taxon>Amygdaleae</taxon>
        <taxon>Prunus</taxon>
    </lineage>
</organism>
<reference evidence="5" key="1">
    <citation type="journal article" date="2020" name="Genome Biol.">
        <title>Gamete binning: chromosome-level and haplotype-resolved genome assembly enabled by high-throughput single-cell sequencing of gamete genomes.</title>
        <authorList>
            <person name="Campoy J.A."/>
            <person name="Sun H."/>
            <person name="Goel M."/>
            <person name="Jiao W.-B."/>
            <person name="Folz-Donahue K."/>
            <person name="Wang N."/>
            <person name="Rubio M."/>
            <person name="Liu C."/>
            <person name="Kukat C."/>
            <person name="Ruiz D."/>
            <person name="Huettel B."/>
            <person name="Schneeberger K."/>
        </authorList>
    </citation>
    <scope>NUCLEOTIDE SEQUENCE [LARGE SCALE GENOMIC DNA]</scope>
    <source>
        <strain evidence="5">cv. Rojo Pasion</strain>
    </source>
</reference>